<dbReference type="Proteomes" id="UP000663848">
    <property type="component" value="Unassembled WGS sequence"/>
</dbReference>
<evidence type="ECO:0000313" key="2">
    <source>
        <dbReference type="Proteomes" id="UP000663848"/>
    </source>
</evidence>
<accession>A0A821XD59</accession>
<organism evidence="1 2">
    <name type="scientific">Rotaria socialis</name>
    <dbReference type="NCBI Taxonomy" id="392032"/>
    <lineage>
        <taxon>Eukaryota</taxon>
        <taxon>Metazoa</taxon>
        <taxon>Spiralia</taxon>
        <taxon>Gnathifera</taxon>
        <taxon>Rotifera</taxon>
        <taxon>Eurotatoria</taxon>
        <taxon>Bdelloidea</taxon>
        <taxon>Philodinida</taxon>
        <taxon>Philodinidae</taxon>
        <taxon>Rotaria</taxon>
    </lineage>
</organism>
<evidence type="ECO:0000313" key="1">
    <source>
        <dbReference type="EMBL" id="CAF4941448.1"/>
    </source>
</evidence>
<feature type="non-terminal residue" evidence="1">
    <location>
        <position position="1"/>
    </location>
</feature>
<comment type="caution">
    <text evidence="1">The sequence shown here is derived from an EMBL/GenBank/DDBJ whole genome shotgun (WGS) entry which is preliminary data.</text>
</comment>
<gene>
    <name evidence="1" type="ORF">QYT958_LOCUS32780</name>
</gene>
<dbReference type="EMBL" id="CAJOBR010021746">
    <property type="protein sequence ID" value="CAF4941448.1"/>
    <property type="molecule type" value="Genomic_DNA"/>
</dbReference>
<dbReference type="AlphaFoldDB" id="A0A821XD59"/>
<proteinExistence type="predicted"/>
<protein>
    <submittedName>
        <fullName evidence="1">Uncharacterized protein</fullName>
    </submittedName>
</protein>
<reference evidence="1" key="1">
    <citation type="submission" date="2021-02" db="EMBL/GenBank/DDBJ databases">
        <authorList>
            <person name="Nowell W R."/>
        </authorList>
    </citation>
    <scope>NUCLEOTIDE SEQUENCE</scope>
</reference>
<name>A0A821XD59_9BILA</name>
<sequence>PTSGARSECKNFTKNLFYFDVVCRPTTSSTTSEKLRIKQYFSSFNINTAEQLSTTKPYNHLANHKKWLEKDWLEEMVGEGLFRLTAANGLKTSANVLTKISINSLIFSSAKDSTTVGFYPTNSSIAVKNVKEFVE</sequence>